<dbReference type="GO" id="GO:0006508">
    <property type="term" value="P:proteolysis"/>
    <property type="evidence" value="ECO:0007669"/>
    <property type="project" value="InterPro"/>
</dbReference>
<dbReference type="InterPro" id="IPR000477">
    <property type="entry name" value="RT_dom"/>
</dbReference>
<keyword evidence="2" id="KW-0548">Nucleotidyltransferase</keyword>
<keyword evidence="5" id="KW-0378">Hydrolase</keyword>
<dbReference type="InterPro" id="IPR001878">
    <property type="entry name" value="Znf_CCHC"/>
</dbReference>
<dbReference type="PROSITE" id="PS50878">
    <property type="entry name" value="RT_POL"/>
    <property type="match status" value="1"/>
</dbReference>
<dbReference type="InterPro" id="IPR043128">
    <property type="entry name" value="Rev_trsase/Diguanyl_cyclase"/>
</dbReference>
<dbReference type="Gene3D" id="4.10.60.10">
    <property type="entry name" value="Zinc finger, CCHC-type"/>
    <property type="match status" value="1"/>
</dbReference>
<dbReference type="Gene3D" id="3.30.70.270">
    <property type="match status" value="2"/>
</dbReference>
<evidence type="ECO:0000256" key="5">
    <source>
        <dbReference type="ARBA" id="ARBA00022801"/>
    </source>
</evidence>
<evidence type="ECO:0000313" key="8">
    <source>
        <dbReference type="EMBL" id="CAB3999431.1"/>
    </source>
</evidence>
<dbReference type="GO" id="GO:0004190">
    <property type="term" value="F:aspartic-type endopeptidase activity"/>
    <property type="evidence" value="ECO:0007669"/>
    <property type="project" value="InterPro"/>
</dbReference>
<dbReference type="InterPro" id="IPR050951">
    <property type="entry name" value="Retrovirus_Pol_polyprotein"/>
</dbReference>
<feature type="region of interest" description="Disordered" evidence="7">
    <location>
        <begin position="448"/>
        <end position="475"/>
    </location>
</feature>
<dbReference type="CDD" id="cd01647">
    <property type="entry name" value="RT_LTR"/>
    <property type="match status" value="1"/>
</dbReference>
<evidence type="ECO:0000256" key="6">
    <source>
        <dbReference type="ARBA" id="ARBA00022918"/>
    </source>
</evidence>
<comment type="caution">
    <text evidence="8">The sequence shown here is derived from an EMBL/GenBank/DDBJ whole genome shotgun (WGS) entry which is preliminary data.</text>
</comment>
<reference evidence="8" key="1">
    <citation type="submission" date="2020-04" db="EMBL/GenBank/DDBJ databases">
        <authorList>
            <person name="Alioto T."/>
            <person name="Alioto T."/>
            <person name="Gomez Garrido J."/>
        </authorList>
    </citation>
    <scope>NUCLEOTIDE SEQUENCE</scope>
    <source>
        <strain evidence="8">A484AB</strain>
    </source>
</reference>
<dbReference type="PANTHER" id="PTHR37984:SF11">
    <property type="entry name" value="INTEGRASE CATALYTIC DOMAIN-CONTAINING PROTEIN"/>
    <property type="match status" value="1"/>
</dbReference>
<dbReference type="InterPro" id="IPR041373">
    <property type="entry name" value="RT_RNaseH"/>
</dbReference>
<feature type="compositionally biased region" description="Polar residues" evidence="7">
    <location>
        <begin position="212"/>
        <end position="225"/>
    </location>
</feature>
<dbReference type="FunFam" id="3.30.70.270:FF:000026">
    <property type="entry name" value="Transposon Ty3-G Gag-Pol polyprotein"/>
    <property type="match status" value="1"/>
</dbReference>
<keyword evidence="6" id="KW-0695">RNA-directed DNA polymerase</keyword>
<gene>
    <name evidence="8" type="ORF">PACLA_8A069882</name>
</gene>
<protein>
    <submittedName>
        <fullName evidence="8">Transposon Tf2-9 poly</fullName>
    </submittedName>
</protein>
<dbReference type="AlphaFoldDB" id="A0A6S7HXC3"/>
<dbReference type="GO" id="GO:0004519">
    <property type="term" value="F:endonuclease activity"/>
    <property type="evidence" value="ECO:0007669"/>
    <property type="project" value="UniProtKB-KW"/>
</dbReference>
<evidence type="ECO:0000256" key="2">
    <source>
        <dbReference type="ARBA" id="ARBA00022695"/>
    </source>
</evidence>
<dbReference type="InterPro" id="IPR001969">
    <property type="entry name" value="Aspartic_peptidase_AS"/>
</dbReference>
<evidence type="ECO:0000256" key="4">
    <source>
        <dbReference type="ARBA" id="ARBA00022759"/>
    </source>
</evidence>
<dbReference type="Pfam" id="PF00078">
    <property type="entry name" value="RVT_1"/>
    <property type="match status" value="1"/>
</dbReference>
<proteinExistence type="predicted"/>
<dbReference type="PROSITE" id="PS00141">
    <property type="entry name" value="ASP_PROTEASE"/>
    <property type="match status" value="1"/>
</dbReference>
<dbReference type="Proteomes" id="UP001152795">
    <property type="component" value="Unassembled WGS sequence"/>
</dbReference>
<feature type="non-terminal residue" evidence="8">
    <location>
        <position position="992"/>
    </location>
</feature>
<dbReference type="Pfam" id="PF17917">
    <property type="entry name" value="RT_RNaseH"/>
    <property type="match status" value="1"/>
</dbReference>
<evidence type="ECO:0000256" key="3">
    <source>
        <dbReference type="ARBA" id="ARBA00022722"/>
    </source>
</evidence>
<dbReference type="Gene3D" id="3.10.10.10">
    <property type="entry name" value="HIV Type 1 Reverse Transcriptase, subunit A, domain 1"/>
    <property type="match status" value="1"/>
</dbReference>
<dbReference type="GO" id="GO:0003964">
    <property type="term" value="F:RNA-directed DNA polymerase activity"/>
    <property type="evidence" value="ECO:0007669"/>
    <property type="project" value="UniProtKB-KW"/>
</dbReference>
<keyword evidence="9" id="KW-1185">Reference proteome</keyword>
<dbReference type="CDD" id="cd09274">
    <property type="entry name" value="RNase_HI_RT_Ty3"/>
    <property type="match status" value="1"/>
</dbReference>
<evidence type="ECO:0000256" key="1">
    <source>
        <dbReference type="ARBA" id="ARBA00022679"/>
    </source>
</evidence>
<dbReference type="EMBL" id="CACRXK020003585">
    <property type="protein sequence ID" value="CAB3999431.1"/>
    <property type="molecule type" value="Genomic_DNA"/>
</dbReference>
<dbReference type="PANTHER" id="PTHR37984">
    <property type="entry name" value="PROTEIN CBG26694"/>
    <property type="match status" value="1"/>
</dbReference>
<sequence length="992" mass="113356">MATALDLSGLGNFDPHSDPTTLSVRWKEWLRRYERFLVAIDIKDDTRKRALLLYAAGNEVEKFFATLSEVGEEKDYKKAVEKLNEYFLPKKNVLLETHKFRQLKQITEETIDQYCTRLRQQAIICEFSNSENEIKIQLVEGCLSSRVRRKAIQDDLSLANILAYARSLEITDKAVKTLEEDCGHLAPSLSAVNAIHNQQDKSSQYHERTNRQPHQSATQYPTRNRYSYPLKNAGRENSREQQPNGKKICYNCGENYYAGHLSVCKVKRKSCFSCGKQNHFATMCRSRQRNNIPEKGENIQAINCTEKQSNSSDEDSYVFVVTPPVENEVSPNSRAVKTIPVIIERAHVKMIVDTGATTNILDSKAFNEIKKKNPSLHLQPSTHKIYAYMQSQPLPVLGKFEGLIESKHRMAVTTFHVVNGDDGSLLSYSTATELDIVKMNVHAVVTQSSSTSYTDPREDHKQFGNENPEIPKNHQPDSPIMSKFKKEYPAVFNGIGKLKDHEVHLHLKDNAKPIAQKPRKIPFHLRKQTENKLKELEESDIIEFVPSGTPTPFVSNLVVAPKPNNPAEVRVCIDMRHMNPMIERERHVILNIEELFENMAGATMFSKVDLTAGFHQLLLDEESRSLTTFHTHKGLMRYKRLCFGVNSAPEQFQYAIQQTLQGLEGVRNIADDIIVWGKSQKEHDTHLEALMKRLSENNLTLNVSKCKFNVDSIWFYGYTLSKDGISADKTKIAALVNMKEPEDVSQLRSFLGLATYCERFINNLATITAPLRELTNKGAVWKWTGRHQQAFNKVKEEIAKDCTPAFYDPSKRTRVTVDASPVGLGAILSQFDRDDNERIVAYASRSLSKVEQRYSQTEKEALGVVFGCDKFHMYLIGIEFELDTDHKPLEVIYHPKAKPSARIERWALRLQQYQFKLRHRPGKTNPADVLSRKPLSTLEKNSIAEDYVNFLTDHLVPKSMNRQEIEEACQKDAEMQALITAIRKNRWPRKPA</sequence>
<organism evidence="8 9">
    <name type="scientific">Paramuricea clavata</name>
    <name type="common">Red gorgonian</name>
    <name type="synonym">Violescent sea-whip</name>
    <dbReference type="NCBI Taxonomy" id="317549"/>
    <lineage>
        <taxon>Eukaryota</taxon>
        <taxon>Metazoa</taxon>
        <taxon>Cnidaria</taxon>
        <taxon>Anthozoa</taxon>
        <taxon>Octocorallia</taxon>
        <taxon>Malacalcyonacea</taxon>
        <taxon>Plexauridae</taxon>
        <taxon>Paramuricea</taxon>
    </lineage>
</organism>
<feature type="region of interest" description="Disordered" evidence="7">
    <location>
        <begin position="198"/>
        <end position="244"/>
    </location>
</feature>
<dbReference type="GO" id="GO:0003676">
    <property type="term" value="F:nucleic acid binding"/>
    <property type="evidence" value="ECO:0007669"/>
    <property type="project" value="InterPro"/>
</dbReference>
<evidence type="ECO:0000256" key="7">
    <source>
        <dbReference type="SAM" id="MobiDB-lite"/>
    </source>
</evidence>
<dbReference type="SUPFAM" id="SSF56672">
    <property type="entry name" value="DNA/RNA polymerases"/>
    <property type="match status" value="1"/>
</dbReference>
<accession>A0A6S7HXC3</accession>
<keyword evidence="4" id="KW-0255">Endonuclease</keyword>
<dbReference type="PROSITE" id="PS50158">
    <property type="entry name" value="ZF_CCHC"/>
    <property type="match status" value="1"/>
</dbReference>
<feature type="compositionally biased region" description="Basic and acidic residues" evidence="7">
    <location>
        <begin position="455"/>
        <end position="475"/>
    </location>
</feature>
<dbReference type="OrthoDB" id="10060843at2759"/>
<keyword evidence="3" id="KW-0540">Nuclease</keyword>
<dbReference type="InterPro" id="IPR043502">
    <property type="entry name" value="DNA/RNA_pol_sf"/>
</dbReference>
<dbReference type="GO" id="GO:0008270">
    <property type="term" value="F:zinc ion binding"/>
    <property type="evidence" value="ECO:0007669"/>
    <property type="project" value="InterPro"/>
</dbReference>
<evidence type="ECO:0000313" key="9">
    <source>
        <dbReference type="Proteomes" id="UP001152795"/>
    </source>
</evidence>
<keyword evidence="1" id="KW-0808">Transferase</keyword>
<name>A0A6S7HXC3_PARCT</name>